<evidence type="ECO:0000313" key="2">
    <source>
        <dbReference type="Proteomes" id="UP001519460"/>
    </source>
</evidence>
<protein>
    <submittedName>
        <fullName evidence="1">Uncharacterized protein</fullName>
    </submittedName>
</protein>
<sequence length="231" mass="24897">MALLVPRPPSSLHTTAYQIESSLLAAELVSLSATKDGAAKAGLAKAIRQPVQIVEDSLIQHSLQQNQPNPAFPVSHRDPIITAVGSSVRAARADPTVECTCDPVSPRQVIVVVSARQCSQNSGYLPLSARPPWADNGAEWRRRLSRCSSAQKPSAFCQCRCIRWFRSVTIRGVSVHILCSFSSSVLCMQTARGCQVQRQLVRTACHILAWKLSQALPPCAATVGKLSGSSQ</sequence>
<reference evidence="1 2" key="1">
    <citation type="journal article" date="2023" name="Sci. Data">
        <title>Genome assembly of the Korean intertidal mud-creeper Batillaria attramentaria.</title>
        <authorList>
            <person name="Patra A.K."/>
            <person name="Ho P.T."/>
            <person name="Jun S."/>
            <person name="Lee S.J."/>
            <person name="Kim Y."/>
            <person name="Won Y.J."/>
        </authorList>
    </citation>
    <scope>NUCLEOTIDE SEQUENCE [LARGE SCALE GENOMIC DNA]</scope>
    <source>
        <strain evidence="1">Wonlab-2016</strain>
    </source>
</reference>
<comment type="caution">
    <text evidence="1">The sequence shown here is derived from an EMBL/GenBank/DDBJ whole genome shotgun (WGS) entry which is preliminary data.</text>
</comment>
<dbReference type="AlphaFoldDB" id="A0ABD0KP66"/>
<accession>A0ABD0KP66</accession>
<name>A0ABD0KP66_9CAEN</name>
<evidence type="ECO:0000313" key="1">
    <source>
        <dbReference type="EMBL" id="KAK7488698.1"/>
    </source>
</evidence>
<dbReference type="Proteomes" id="UP001519460">
    <property type="component" value="Unassembled WGS sequence"/>
</dbReference>
<proteinExistence type="predicted"/>
<dbReference type="EMBL" id="JACVVK020000147">
    <property type="protein sequence ID" value="KAK7488698.1"/>
    <property type="molecule type" value="Genomic_DNA"/>
</dbReference>
<gene>
    <name evidence="1" type="ORF">BaRGS_00019995</name>
</gene>
<keyword evidence="2" id="KW-1185">Reference proteome</keyword>
<organism evidence="1 2">
    <name type="scientific">Batillaria attramentaria</name>
    <dbReference type="NCBI Taxonomy" id="370345"/>
    <lineage>
        <taxon>Eukaryota</taxon>
        <taxon>Metazoa</taxon>
        <taxon>Spiralia</taxon>
        <taxon>Lophotrochozoa</taxon>
        <taxon>Mollusca</taxon>
        <taxon>Gastropoda</taxon>
        <taxon>Caenogastropoda</taxon>
        <taxon>Sorbeoconcha</taxon>
        <taxon>Cerithioidea</taxon>
        <taxon>Batillariidae</taxon>
        <taxon>Batillaria</taxon>
    </lineage>
</organism>